<sequence>MNIYHEKQSKQLCALHTLNNLFQNPYAFNKSMLDDLCQQLSPSTWINPHRSMFGLGNYDINVIMAAVSLLDYEIMWWDKRRKITTTEVDGCFGFILNLPSPSRVGGVVLPFKTKHWLAIRKLKNVFYNLDSKLETPQSIGDCQQLVHYLSNHLSEEDCELFIVNSTKPCTLAVAEETN</sequence>
<name>A0A4Y7LS32_9CRUS</name>
<dbReference type="PANTHER" id="PTHR13291:SF0">
    <property type="entry name" value="JOSEPHIN-LIKE PROTEIN"/>
    <property type="match status" value="1"/>
</dbReference>
<dbReference type="SMART" id="SM01246">
    <property type="entry name" value="Josephin"/>
    <property type="match status" value="1"/>
</dbReference>
<dbReference type="EC" id="3.4.19.12" evidence="2"/>
<evidence type="ECO:0000256" key="6">
    <source>
        <dbReference type="PROSITE-ProRule" id="PRU00331"/>
    </source>
</evidence>
<feature type="active site" evidence="6">
    <location>
        <position position="13"/>
    </location>
</feature>
<organism evidence="8">
    <name type="scientific">Eubosmina coregoni</name>
    <dbReference type="NCBI Taxonomy" id="186181"/>
    <lineage>
        <taxon>Eukaryota</taxon>
        <taxon>Metazoa</taxon>
        <taxon>Ecdysozoa</taxon>
        <taxon>Arthropoda</taxon>
        <taxon>Crustacea</taxon>
        <taxon>Branchiopoda</taxon>
        <taxon>Diplostraca</taxon>
        <taxon>Cladocera</taxon>
        <taxon>Anomopoda</taxon>
        <taxon>Bosminidae</taxon>
        <taxon>Eubosmina</taxon>
    </lineage>
</organism>
<dbReference type="PRINTS" id="PR01233">
    <property type="entry name" value="JOSEPHIN"/>
</dbReference>
<keyword evidence="4" id="KW-0833">Ubl conjugation pathway</keyword>
<dbReference type="Gene3D" id="3.90.70.40">
    <property type="match status" value="1"/>
</dbReference>
<dbReference type="Pfam" id="PF02099">
    <property type="entry name" value="Josephin"/>
    <property type="match status" value="1"/>
</dbReference>
<dbReference type="GO" id="GO:0004843">
    <property type="term" value="F:cysteine-type deubiquitinase activity"/>
    <property type="evidence" value="ECO:0007669"/>
    <property type="project" value="UniProtKB-EC"/>
</dbReference>
<evidence type="ECO:0000259" key="7">
    <source>
        <dbReference type="PROSITE" id="PS50957"/>
    </source>
</evidence>
<dbReference type="GO" id="GO:0006508">
    <property type="term" value="P:proteolysis"/>
    <property type="evidence" value="ECO:0007669"/>
    <property type="project" value="UniProtKB-KW"/>
</dbReference>
<gene>
    <name evidence="8" type="primary">EOG090X0HOM</name>
</gene>
<evidence type="ECO:0000256" key="1">
    <source>
        <dbReference type="ARBA" id="ARBA00000707"/>
    </source>
</evidence>
<evidence type="ECO:0000256" key="2">
    <source>
        <dbReference type="ARBA" id="ARBA00012759"/>
    </source>
</evidence>
<accession>A0A4Y7LS32</accession>
<dbReference type="AlphaFoldDB" id="A0A4Y7LS32"/>
<dbReference type="FunFam" id="3.90.70.40:FF:000002">
    <property type="entry name" value="josephin-1 isoform X2"/>
    <property type="match status" value="1"/>
</dbReference>
<proteinExistence type="evidence at transcript level"/>
<evidence type="ECO:0000256" key="5">
    <source>
        <dbReference type="ARBA" id="ARBA00022801"/>
    </source>
</evidence>
<feature type="active site" evidence="6">
    <location>
        <position position="130"/>
    </location>
</feature>
<comment type="catalytic activity">
    <reaction evidence="1">
        <text>Thiol-dependent hydrolysis of ester, thioester, amide, peptide and isopeptide bonds formed by the C-terminal Gly of ubiquitin (a 76-residue protein attached to proteins as an intracellular targeting signal).</text>
        <dbReference type="EC" id="3.4.19.12"/>
    </reaction>
</comment>
<dbReference type="PANTHER" id="PTHR13291">
    <property type="entry name" value="JOSEPHIN 1, 2"/>
    <property type="match status" value="1"/>
</dbReference>
<dbReference type="EMBL" id="LR000540">
    <property type="protein sequence ID" value="SVE70159.1"/>
    <property type="molecule type" value="mRNA"/>
</dbReference>
<reference evidence="8" key="1">
    <citation type="submission" date="2018-08" db="EMBL/GenBank/DDBJ databases">
        <authorList>
            <person name="Cornetti L."/>
        </authorList>
    </citation>
    <scope>NUCLEOTIDE SEQUENCE</scope>
    <source>
        <strain evidence="8">FI-BAL1-1</strain>
    </source>
</reference>
<evidence type="ECO:0000256" key="4">
    <source>
        <dbReference type="ARBA" id="ARBA00022786"/>
    </source>
</evidence>
<protein>
    <recommendedName>
        <fullName evidence="2">ubiquitinyl hydrolase 1</fullName>
        <ecNumber evidence="2">3.4.19.12</ecNumber>
    </recommendedName>
</protein>
<feature type="active site" evidence="6">
    <location>
        <position position="115"/>
    </location>
</feature>
<evidence type="ECO:0000256" key="3">
    <source>
        <dbReference type="ARBA" id="ARBA00022670"/>
    </source>
</evidence>
<dbReference type="InterPro" id="IPR006155">
    <property type="entry name" value="Josephin"/>
</dbReference>
<evidence type="ECO:0000313" key="8">
    <source>
        <dbReference type="EMBL" id="SVE70159.1"/>
    </source>
</evidence>
<keyword evidence="5 6" id="KW-0378">Hydrolase</keyword>
<feature type="domain" description="Josephin" evidence="7">
    <location>
        <begin position="1"/>
        <end position="178"/>
    </location>
</feature>
<dbReference type="PROSITE" id="PS50957">
    <property type="entry name" value="JOSEPHIN"/>
    <property type="match status" value="1"/>
</dbReference>
<keyword evidence="3" id="KW-0645">Protease</keyword>
<dbReference type="GO" id="GO:0016579">
    <property type="term" value="P:protein deubiquitination"/>
    <property type="evidence" value="ECO:0007669"/>
    <property type="project" value="InterPro"/>
</dbReference>
<dbReference type="InterPro" id="IPR040053">
    <property type="entry name" value="JOSD1/2"/>
</dbReference>